<dbReference type="Proteomes" id="UP000221024">
    <property type="component" value="Unassembled WGS sequence"/>
</dbReference>
<accession>A0A2H3NRI5</accession>
<name>A0A2H3NRI5_9BACT</name>
<comment type="caution">
    <text evidence="1">The sequence shown here is derived from an EMBL/GenBank/DDBJ whole genome shotgun (WGS) entry which is preliminary data.</text>
</comment>
<organism evidence="1 2">
    <name type="scientific">Longimonas halophila</name>
    <dbReference type="NCBI Taxonomy" id="1469170"/>
    <lineage>
        <taxon>Bacteria</taxon>
        <taxon>Pseudomonadati</taxon>
        <taxon>Rhodothermota</taxon>
        <taxon>Rhodothermia</taxon>
        <taxon>Rhodothermales</taxon>
        <taxon>Salisaetaceae</taxon>
        <taxon>Longimonas</taxon>
    </lineage>
</organism>
<evidence type="ECO:0000313" key="2">
    <source>
        <dbReference type="Proteomes" id="UP000221024"/>
    </source>
</evidence>
<dbReference type="AlphaFoldDB" id="A0A2H3NRI5"/>
<gene>
    <name evidence="1" type="ORF">CRI93_11375</name>
</gene>
<sequence length="238" mass="26479">MQNAPGLAWADSSLLVMAYERAIREAAQFGPNAVVRTLTPVAPHNDTLRWQVDSDSTRWVQVTTWTDDAPLPGARTSLPEGDTLTLTGDVWVTLTPAVQQFCRDVAPTWRTRRLEQRLGLPPYAGYTRFVTLWVRQADLFRPCPDPETTDRQCQTTPPQPVSRVRVAPEHTEWLEAQFASSHQPGGYPFTGLGYTYDWGRPEQPVGFSEFVVPDGATVRLKDRSSTAAYCTSEAAATP</sequence>
<reference evidence="1 2" key="1">
    <citation type="submission" date="2017-10" db="EMBL/GenBank/DDBJ databases">
        <title>Draft genome of Longimonas halophila.</title>
        <authorList>
            <person name="Goh K.M."/>
            <person name="Shamsir M.S."/>
            <person name="Lim S.W."/>
        </authorList>
    </citation>
    <scope>NUCLEOTIDE SEQUENCE [LARGE SCALE GENOMIC DNA]</scope>
    <source>
        <strain evidence="1 2">KCTC 42399</strain>
    </source>
</reference>
<proteinExistence type="predicted"/>
<protein>
    <submittedName>
        <fullName evidence="1">Uncharacterized protein</fullName>
    </submittedName>
</protein>
<evidence type="ECO:0000313" key="1">
    <source>
        <dbReference type="EMBL" id="PEN06071.1"/>
    </source>
</evidence>
<keyword evidence="2" id="KW-1185">Reference proteome</keyword>
<dbReference type="EMBL" id="PDEP01000010">
    <property type="protein sequence ID" value="PEN06071.1"/>
    <property type="molecule type" value="Genomic_DNA"/>
</dbReference>